<protein>
    <submittedName>
        <fullName evidence="11">Peptide/nickel transport system ATP-binding protein</fullName>
    </submittedName>
</protein>
<keyword evidence="3" id="KW-0813">Transport</keyword>
<evidence type="ECO:0000256" key="3">
    <source>
        <dbReference type="ARBA" id="ARBA00022448"/>
    </source>
</evidence>
<dbReference type="EMBL" id="QGGI01000028">
    <property type="protein sequence ID" value="PWJ86890.1"/>
    <property type="molecule type" value="Genomic_DNA"/>
</dbReference>
<dbReference type="GO" id="GO:0015833">
    <property type="term" value="P:peptide transport"/>
    <property type="evidence" value="ECO:0007669"/>
    <property type="project" value="InterPro"/>
</dbReference>
<keyword evidence="7 11" id="KW-0067">ATP-binding</keyword>
<dbReference type="InterPro" id="IPR017871">
    <property type="entry name" value="ABC_transporter-like_CS"/>
</dbReference>
<dbReference type="Pfam" id="PF00005">
    <property type="entry name" value="ABC_tran"/>
    <property type="match status" value="1"/>
</dbReference>
<dbReference type="InterPro" id="IPR050388">
    <property type="entry name" value="ABC_Ni/Peptide_Import"/>
</dbReference>
<evidence type="ECO:0000256" key="6">
    <source>
        <dbReference type="ARBA" id="ARBA00022741"/>
    </source>
</evidence>
<dbReference type="GO" id="GO:0005886">
    <property type="term" value="C:plasma membrane"/>
    <property type="evidence" value="ECO:0007669"/>
    <property type="project" value="UniProtKB-SubCell"/>
</dbReference>
<evidence type="ECO:0000259" key="10">
    <source>
        <dbReference type="PROSITE" id="PS50893"/>
    </source>
</evidence>
<evidence type="ECO:0000256" key="8">
    <source>
        <dbReference type="ARBA" id="ARBA00022967"/>
    </source>
</evidence>
<dbReference type="Proteomes" id="UP000245921">
    <property type="component" value="Unassembled WGS sequence"/>
</dbReference>
<feature type="domain" description="ABC transporter" evidence="10">
    <location>
        <begin position="6"/>
        <end position="264"/>
    </location>
</feature>
<dbReference type="GO" id="GO:0005524">
    <property type="term" value="F:ATP binding"/>
    <property type="evidence" value="ECO:0007669"/>
    <property type="project" value="UniProtKB-KW"/>
</dbReference>
<evidence type="ECO:0000256" key="2">
    <source>
        <dbReference type="ARBA" id="ARBA00005417"/>
    </source>
</evidence>
<dbReference type="PROSITE" id="PS00211">
    <property type="entry name" value="ABC_TRANSPORTER_1"/>
    <property type="match status" value="1"/>
</dbReference>
<dbReference type="SMART" id="SM00382">
    <property type="entry name" value="AAA"/>
    <property type="match status" value="1"/>
</dbReference>
<keyword evidence="8" id="KW-1278">Translocase</keyword>
<keyword evidence="6" id="KW-0547">Nucleotide-binding</keyword>
<dbReference type="InterPro" id="IPR003593">
    <property type="entry name" value="AAA+_ATPase"/>
</dbReference>
<evidence type="ECO:0000256" key="9">
    <source>
        <dbReference type="ARBA" id="ARBA00023136"/>
    </source>
</evidence>
<sequence length="337" mass="37306">MNNTLLEINNLKTYFDTDQGTVKAVDGISFKVDKQKTVGIVGESGSGKTVTAQSILKIMPWPGKIVEGEILFNKDDGEIVDIAKLGSKSDEIRRIRGKDIGYIFQEPMTSLSPIHKIGDQIMESILVHDKKINKKEAKNIAIELLRDVGMPNAESKVDNYTFQLSGGMRQRAMIAMALANVPKLLIADEPTTAIDVTIQAQILRLLKNLQKKYGMSILIITHDLAVVAEMADEVVVMYLGKIVEKGNVFDIFDTPSHPYTKALLKSIPKKGSGKYLETIKGMVPDPFSIPQGCEFAPRCEFAIKGVCDKKKPPVVEIKDGHFSRCFLHTEQKESKNG</sequence>
<dbReference type="PANTHER" id="PTHR43297:SF14">
    <property type="entry name" value="ATPASE AAA-TYPE CORE DOMAIN-CONTAINING PROTEIN"/>
    <property type="match status" value="1"/>
</dbReference>
<dbReference type="PANTHER" id="PTHR43297">
    <property type="entry name" value="OLIGOPEPTIDE TRANSPORT ATP-BINDING PROTEIN APPD"/>
    <property type="match status" value="1"/>
</dbReference>
<evidence type="ECO:0000256" key="4">
    <source>
        <dbReference type="ARBA" id="ARBA00022475"/>
    </source>
</evidence>
<dbReference type="InterPro" id="IPR003439">
    <property type="entry name" value="ABC_transporter-like_ATP-bd"/>
</dbReference>
<accession>A0AA45HHM9</accession>
<dbReference type="GO" id="GO:0016887">
    <property type="term" value="F:ATP hydrolysis activity"/>
    <property type="evidence" value="ECO:0007669"/>
    <property type="project" value="InterPro"/>
</dbReference>
<comment type="similarity">
    <text evidence="2">Belongs to the ABC transporter superfamily.</text>
</comment>
<keyword evidence="12" id="KW-1185">Reference proteome</keyword>
<dbReference type="SUPFAM" id="SSF52540">
    <property type="entry name" value="P-loop containing nucleoside triphosphate hydrolases"/>
    <property type="match status" value="1"/>
</dbReference>
<name>A0AA45HHM9_9BACT</name>
<dbReference type="AlphaFoldDB" id="A0AA45HHM9"/>
<evidence type="ECO:0000313" key="12">
    <source>
        <dbReference type="Proteomes" id="UP000245921"/>
    </source>
</evidence>
<dbReference type="InterPro" id="IPR027417">
    <property type="entry name" value="P-loop_NTPase"/>
</dbReference>
<organism evidence="11 12">
    <name type="scientific">Oceanotoga teriensis</name>
    <dbReference type="NCBI Taxonomy" id="515440"/>
    <lineage>
        <taxon>Bacteria</taxon>
        <taxon>Thermotogati</taxon>
        <taxon>Thermotogota</taxon>
        <taxon>Thermotogae</taxon>
        <taxon>Petrotogales</taxon>
        <taxon>Petrotogaceae</taxon>
        <taxon>Oceanotoga</taxon>
    </lineage>
</organism>
<keyword evidence="9" id="KW-0472">Membrane</keyword>
<gene>
    <name evidence="11" type="ORF">C7380_1284</name>
</gene>
<evidence type="ECO:0000256" key="5">
    <source>
        <dbReference type="ARBA" id="ARBA00022519"/>
    </source>
</evidence>
<proteinExistence type="inferred from homology"/>
<dbReference type="NCBIfam" id="TIGR01727">
    <property type="entry name" value="oligo_HPY"/>
    <property type="match status" value="1"/>
</dbReference>
<reference evidence="11 12" key="1">
    <citation type="submission" date="2018-05" db="EMBL/GenBank/DDBJ databases">
        <title>Genomic Encyclopedia of Type Strains, Phase IV (KMG-IV): sequencing the most valuable type-strain genomes for metagenomic binning, comparative biology and taxonomic classification.</title>
        <authorList>
            <person name="Goeker M."/>
        </authorList>
    </citation>
    <scope>NUCLEOTIDE SEQUENCE [LARGE SCALE GENOMIC DNA]</scope>
    <source>
        <strain evidence="11 12">DSM 24906</strain>
    </source>
</reference>
<dbReference type="FunFam" id="3.40.50.300:FF:000016">
    <property type="entry name" value="Oligopeptide ABC transporter ATP-binding component"/>
    <property type="match status" value="1"/>
</dbReference>
<dbReference type="Gene3D" id="3.40.50.300">
    <property type="entry name" value="P-loop containing nucleotide triphosphate hydrolases"/>
    <property type="match status" value="1"/>
</dbReference>
<dbReference type="Pfam" id="PF08352">
    <property type="entry name" value="oligo_HPY"/>
    <property type="match status" value="1"/>
</dbReference>
<comment type="caution">
    <text evidence="11">The sequence shown here is derived from an EMBL/GenBank/DDBJ whole genome shotgun (WGS) entry which is preliminary data.</text>
</comment>
<keyword evidence="4" id="KW-1003">Cell membrane</keyword>
<dbReference type="CDD" id="cd03257">
    <property type="entry name" value="ABC_NikE_OppD_transporters"/>
    <property type="match status" value="1"/>
</dbReference>
<comment type="subcellular location">
    <subcellularLocation>
        <location evidence="1">Cell membrane</location>
        <topology evidence="1">Peripheral membrane protein</topology>
    </subcellularLocation>
</comment>
<evidence type="ECO:0000256" key="1">
    <source>
        <dbReference type="ARBA" id="ARBA00004202"/>
    </source>
</evidence>
<dbReference type="InterPro" id="IPR013563">
    <property type="entry name" value="Oligopep_ABC_C"/>
</dbReference>
<keyword evidence="5" id="KW-0997">Cell inner membrane</keyword>
<evidence type="ECO:0000313" key="11">
    <source>
        <dbReference type="EMBL" id="PWJ86890.1"/>
    </source>
</evidence>
<dbReference type="PROSITE" id="PS50893">
    <property type="entry name" value="ABC_TRANSPORTER_2"/>
    <property type="match status" value="1"/>
</dbReference>
<evidence type="ECO:0000256" key="7">
    <source>
        <dbReference type="ARBA" id="ARBA00022840"/>
    </source>
</evidence>